<evidence type="ECO:0000256" key="3">
    <source>
        <dbReference type="ARBA" id="ARBA00007106"/>
    </source>
</evidence>
<dbReference type="GO" id="GO:0047605">
    <property type="term" value="F:acetolactate decarboxylase activity"/>
    <property type="evidence" value="ECO:0007669"/>
    <property type="project" value="UniProtKB-UniRule"/>
</dbReference>
<dbReference type="AlphaFoldDB" id="G8PEH5"/>
<evidence type="ECO:0000313" key="11">
    <source>
        <dbReference type="EMBL" id="AEV95584.1"/>
    </source>
</evidence>
<dbReference type="PANTHER" id="PTHR35524:SF1">
    <property type="entry name" value="ALPHA-ACETOLACTATE DECARBOXYLASE"/>
    <property type="match status" value="1"/>
</dbReference>
<comment type="pathway">
    <text evidence="2 9">Polyol metabolism; (R,R)-butane-2,3-diol biosynthesis; (R,R)-butane-2,3-diol from pyruvate: step 2/3.</text>
</comment>
<evidence type="ECO:0000256" key="8">
    <source>
        <dbReference type="ARBA" id="ARBA00023239"/>
    </source>
</evidence>
<evidence type="ECO:0000256" key="4">
    <source>
        <dbReference type="ARBA" id="ARBA00013204"/>
    </source>
</evidence>
<keyword evidence="8 9" id="KW-0456">Lyase</keyword>
<dbReference type="KEGG" id="pce:PECL_1358"/>
<dbReference type="EC" id="4.1.1.5" evidence="4 9"/>
<dbReference type="RefSeq" id="WP_014215778.1">
    <property type="nucleotide sequence ID" value="NC_016605.1"/>
</dbReference>
<name>G8PEH5_PEDCP</name>
<dbReference type="GO" id="GO:0045151">
    <property type="term" value="P:acetoin biosynthetic process"/>
    <property type="evidence" value="ECO:0007669"/>
    <property type="project" value="UniProtKB-UniRule"/>
</dbReference>
<dbReference type="EMBL" id="CP003137">
    <property type="protein sequence ID" value="AEV95584.1"/>
    <property type="molecule type" value="Genomic_DNA"/>
</dbReference>
<sequence length="234" mass="25671">MAKLFQHGTLAMLVDGLFGGTIDSNELLKHGDFGIGTAEGLNGELIVLNGVIYQALADGSVQKVNDEMLPFADVNWSKFENRVQVENANMQNVDQLLSKEAMFHNTFVAIKLTGTFDKVQTRVVEKQERPYPGLSETASQQKVFDAQTISGTVVGYYTPELFNGAGVAGMHLHFLDDKHQFGGHLLGFEATKAVLSWQILDGLDLELPTGDSEFMGHHPSSMEDVHQSISESEK</sequence>
<evidence type="ECO:0000256" key="9">
    <source>
        <dbReference type="PIRNR" id="PIRNR001332"/>
    </source>
</evidence>
<feature type="compositionally biased region" description="Basic and acidic residues" evidence="10">
    <location>
        <begin position="214"/>
        <end position="234"/>
    </location>
</feature>
<comment type="catalytic activity">
    <reaction evidence="1 9">
        <text>(2S)-2-acetolactate + H(+) = (R)-acetoin + CO2</text>
        <dbReference type="Rhea" id="RHEA:21580"/>
        <dbReference type="ChEBI" id="CHEBI:15378"/>
        <dbReference type="ChEBI" id="CHEBI:15686"/>
        <dbReference type="ChEBI" id="CHEBI:16526"/>
        <dbReference type="ChEBI" id="CHEBI:58476"/>
        <dbReference type="EC" id="4.1.1.5"/>
    </reaction>
</comment>
<evidence type="ECO:0000256" key="5">
    <source>
        <dbReference type="ARBA" id="ARBA00020164"/>
    </source>
</evidence>
<evidence type="ECO:0000256" key="1">
    <source>
        <dbReference type="ARBA" id="ARBA00001784"/>
    </source>
</evidence>
<accession>G8PEH5</accession>
<dbReference type="InterPro" id="IPR005128">
    <property type="entry name" value="Acetolactate_a_deCO2ase"/>
</dbReference>
<protein>
    <recommendedName>
        <fullName evidence="5 9">Alpha-acetolactate decarboxylase</fullName>
        <ecNumber evidence="4 9">4.1.1.5</ecNumber>
    </recommendedName>
</protein>
<dbReference type="STRING" id="701521.PECL_1358"/>
<evidence type="ECO:0000313" key="12">
    <source>
        <dbReference type="Proteomes" id="UP000005444"/>
    </source>
</evidence>
<keyword evidence="7 9" id="KW-0005">Acetoin biosynthesis</keyword>
<dbReference type="Proteomes" id="UP000005444">
    <property type="component" value="Chromosome"/>
</dbReference>
<evidence type="ECO:0000256" key="7">
    <source>
        <dbReference type="ARBA" id="ARBA00023061"/>
    </source>
</evidence>
<dbReference type="PIRSF" id="PIRSF001332">
    <property type="entry name" value="Acetolac_decarb"/>
    <property type="match status" value="1"/>
</dbReference>
<organism evidence="11 12">
    <name type="scientific">Pediococcus claussenii (strain ATCC BAA-344 / DSM 14800 / JCM 18046 / KCTC 3811 / LMG 21948 / P06)</name>
    <dbReference type="NCBI Taxonomy" id="701521"/>
    <lineage>
        <taxon>Bacteria</taxon>
        <taxon>Bacillati</taxon>
        <taxon>Bacillota</taxon>
        <taxon>Bacilli</taxon>
        <taxon>Lactobacillales</taxon>
        <taxon>Lactobacillaceae</taxon>
        <taxon>Pediococcus</taxon>
    </lineage>
</organism>
<keyword evidence="12" id="KW-1185">Reference proteome</keyword>
<evidence type="ECO:0000256" key="2">
    <source>
        <dbReference type="ARBA" id="ARBA00005170"/>
    </source>
</evidence>
<dbReference type="UniPathway" id="UPA00626">
    <property type="reaction ID" value="UER00678"/>
</dbReference>
<dbReference type="Gene3D" id="3.30.1330.80">
    <property type="entry name" value="Hypothetical protein, similar to alpha- acetolactate decarboxylase, domain 2"/>
    <property type="match status" value="2"/>
</dbReference>
<comment type="similarity">
    <text evidence="3 9">Belongs to the alpha-acetolactate decarboxylase family.</text>
</comment>
<dbReference type="CDD" id="cd17299">
    <property type="entry name" value="acetolactate_decarboxylase"/>
    <property type="match status" value="1"/>
</dbReference>
<dbReference type="PANTHER" id="PTHR35524">
    <property type="entry name" value="ALPHA-ACETOLACTATE DECARBOXYLASE"/>
    <property type="match status" value="1"/>
</dbReference>
<dbReference type="eggNOG" id="COG3527">
    <property type="taxonomic scope" value="Bacteria"/>
</dbReference>
<reference evidence="11 12" key="1">
    <citation type="journal article" date="2012" name="J. Bacteriol.">
        <title>Complete Genome Sequence of the Beer Spoilage Organism Pediococcus claussenii ATCC BAA-344T.</title>
        <authorList>
            <person name="Pittet V."/>
            <person name="Abegunde T."/>
            <person name="Marfleet T."/>
            <person name="Haakensen M."/>
            <person name="Morrow K."/>
            <person name="Jayaprakash T."/>
            <person name="Schroeder K."/>
            <person name="Trost B."/>
            <person name="Byrns S."/>
            <person name="Bergsveinson J."/>
            <person name="Kusalik A."/>
            <person name="Ziola B."/>
        </authorList>
    </citation>
    <scope>NUCLEOTIDE SEQUENCE [LARGE SCALE GENOMIC DNA]</scope>
    <source>
        <strain evidence="11 12">ATCC BAA-344</strain>
    </source>
</reference>
<evidence type="ECO:0000256" key="6">
    <source>
        <dbReference type="ARBA" id="ARBA00022793"/>
    </source>
</evidence>
<dbReference type="Pfam" id="PF03306">
    <property type="entry name" value="AAL_decarboxy"/>
    <property type="match status" value="1"/>
</dbReference>
<gene>
    <name evidence="11" type="primary">alsD</name>
    <name evidence="11" type="ordered locus">PECL_1358</name>
</gene>
<feature type="region of interest" description="Disordered" evidence="10">
    <location>
        <begin position="212"/>
        <end position="234"/>
    </location>
</feature>
<evidence type="ECO:0000256" key="10">
    <source>
        <dbReference type="SAM" id="MobiDB-lite"/>
    </source>
</evidence>
<dbReference type="HOGENOM" id="CLU_072561_0_0_9"/>
<proteinExistence type="inferred from homology"/>
<keyword evidence="6 9" id="KW-0210">Decarboxylase</keyword>
<dbReference type="SUPFAM" id="SSF117856">
    <property type="entry name" value="AF0104/ALDC/Ptd012-like"/>
    <property type="match status" value="1"/>
</dbReference>
<dbReference type="NCBIfam" id="TIGR01252">
    <property type="entry name" value="acetolac_decarb"/>
    <property type="match status" value="1"/>
</dbReference>
<dbReference type="PATRIC" id="fig|701521.8.peg.1263"/>